<reference evidence="5 6" key="1">
    <citation type="submission" date="2015-04" db="EMBL/GenBank/DDBJ databases">
        <title>Complete genome sequence of Schizopora paradoxa KUC8140, a cosmopolitan wood degrader in East Asia.</title>
        <authorList>
            <consortium name="DOE Joint Genome Institute"/>
            <person name="Min B."/>
            <person name="Park H."/>
            <person name="Jang Y."/>
            <person name="Kim J.-J."/>
            <person name="Kim K.H."/>
            <person name="Pangilinan J."/>
            <person name="Lipzen A."/>
            <person name="Riley R."/>
            <person name="Grigoriev I.V."/>
            <person name="Spatafora J.W."/>
            <person name="Choi I.-G."/>
        </authorList>
    </citation>
    <scope>NUCLEOTIDE SEQUENCE [LARGE SCALE GENOMIC DNA]</scope>
    <source>
        <strain evidence="5 6">KUC8140</strain>
    </source>
</reference>
<evidence type="ECO:0000256" key="3">
    <source>
        <dbReference type="SAM" id="SignalP"/>
    </source>
</evidence>
<accession>A0A0H2S7K6</accession>
<dbReference type="PANTHER" id="PTHR13878:SF91">
    <property type="entry name" value="FAD BINDING DOMAIN PROTEIN (AFU_ORTHOLOGUE AFUA_6G12070)-RELATED"/>
    <property type="match status" value="1"/>
</dbReference>
<dbReference type="Proteomes" id="UP000053477">
    <property type="component" value="Unassembled WGS sequence"/>
</dbReference>
<evidence type="ECO:0000313" key="6">
    <source>
        <dbReference type="Proteomes" id="UP000053477"/>
    </source>
</evidence>
<dbReference type="OrthoDB" id="9983560at2759"/>
<evidence type="ECO:0000259" key="4">
    <source>
        <dbReference type="PROSITE" id="PS51387"/>
    </source>
</evidence>
<keyword evidence="2" id="KW-0560">Oxidoreductase</keyword>
<dbReference type="InterPro" id="IPR050432">
    <property type="entry name" value="FAD-linked_Oxidoreductases_BP"/>
</dbReference>
<comment type="similarity">
    <text evidence="1">Belongs to the oxygen-dependent FAD-linked oxidoreductase family.</text>
</comment>
<dbReference type="STRING" id="27342.A0A0H2S7K6"/>
<protein>
    <submittedName>
        <fullName evidence="5">FAD-binding domain-containing protein</fullName>
    </submittedName>
</protein>
<feature type="chain" id="PRO_5005202256" evidence="3">
    <location>
        <begin position="25"/>
        <end position="552"/>
    </location>
</feature>
<keyword evidence="3" id="KW-0732">Signal</keyword>
<dbReference type="EMBL" id="KQ085902">
    <property type="protein sequence ID" value="KLO17643.1"/>
    <property type="molecule type" value="Genomic_DNA"/>
</dbReference>
<proteinExistence type="inferred from homology"/>
<dbReference type="Pfam" id="PF08031">
    <property type="entry name" value="BBE"/>
    <property type="match status" value="1"/>
</dbReference>
<evidence type="ECO:0000256" key="2">
    <source>
        <dbReference type="ARBA" id="ARBA00023002"/>
    </source>
</evidence>
<dbReference type="InterPro" id="IPR012951">
    <property type="entry name" value="BBE"/>
</dbReference>
<feature type="signal peptide" evidence="3">
    <location>
        <begin position="1"/>
        <end position="24"/>
    </location>
</feature>
<dbReference type="InterPro" id="IPR016169">
    <property type="entry name" value="FAD-bd_PCMH_sub2"/>
</dbReference>
<feature type="domain" description="FAD-binding PCMH-type" evidence="4">
    <location>
        <begin position="97"/>
        <end position="277"/>
    </location>
</feature>
<dbReference type="PROSITE" id="PS51387">
    <property type="entry name" value="FAD_PCMH"/>
    <property type="match status" value="1"/>
</dbReference>
<dbReference type="GO" id="GO:0016491">
    <property type="term" value="F:oxidoreductase activity"/>
    <property type="evidence" value="ECO:0007669"/>
    <property type="project" value="UniProtKB-KW"/>
</dbReference>
<name>A0A0H2S7K6_9AGAM</name>
<dbReference type="Pfam" id="PF01565">
    <property type="entry name" value="FAD_binding_4"/>
    <property type="match status" value="1"/>
</dbReference>
<gene>
    <name evidence="5" type="ORF">SCHPADRAFT_152912</name>
</gene>
<dbReference type="GO" id="GO:0071949">
    <property type="term" value="F:FAD binding"/>
    <property type="evidence" value="ECO:0007669"/>
    <property type="project" value="InterPro"/>
</dbReference>
<dbReference type="AlphaFoldDB" id="A0A0H2S7K6"/>
<dbReference type="PANTHER" id="PTHR13878">
    <property type="entry name" value="GULONOLACTONE OXIDASE"/>
    <property type="match status" value="1"/>
</dbReference>
<keyword evidence="6" id="KW-1185">Reference proteome</keyword>
<dbReference type="InterPro" id="IPR036318">
    <property type="entry name" value="FAD-bd_PCMH-like_sf"/>
</dbReference>
<dbReference type="Gene3D" id="3.30.465.10">
    <property type="match status" value="2"/>
</dbReference>
<dbReference type="SUPFAM" id="SSF56176">
    <property type="entry name" value="FAD-binding/transporter-associated domain-like"/>
    <property type="match status" value="1"/>
</dbReference>
<dbReference type="InterPro" id="IPR016166">
    <property type="entry name" value="FAD-bd_PCMH"/>
</dbReference>
<organism evidence="5 6">
    <name type="scientific">Schizopora paradoxa</name>
    <dbReference type="NCBI Taxonomy" id="27342"/>
    <lineage>
        <taxon>Eukaryota</taxon>
        <taxon>Fungi</taxon>
        <taxon>Dikarya</taxon>
        <taxon>Basidiomycota</taxon>
        <taxon>Agaricomycotina</taxon>
        <taxon>Agaricomycetes</taxon>
        <taxon>Hymenochaetales</taxon>
        <taxon>Schizoporaceae</taxon>
        <taxon>Schizopora</taxon>
    </lineage>
</organism>
<dbReference type="InterPro" id="IPR006094">
    <property type="entry name" value="Oxid_FAD_bind_N"/>
</dbReference>
<evidence type="ECO:0000256" key="1">
    <source>
        <dbReference type="ARBA" id="ARBA00005466"/>
    </source>
</evidence>
<sequence>MPPLPSRLIFSLLLLFGHSSLVASGLFCRNLPGDPNFPSLSTWDAFNASVDGRLLSVVPSAKFCHELPAGQCNEDMWESTEFRADIPGAMDNTNWEQGNVPVYAVNATEVSHIQLGVKFASEHNLRIAVKASGHDFLGRSTAKGSLLLWTHHLQNITFTDSFVVGGKNLGSAMTVGSGVPANTLYEATKQVGKFFVGPNTATAVPAGGYVQGAGHSAFSTSLGLGADNALEFEIVIANGTLLKVNEVENSDLFFALRGGGAGSWGVVISATLQTFPTFTAVNHNIEFLITTNESAQALAEIHARHIFDWTPVGAGQYFSFFFGGSLGNAMTVSTFFPNMTEAQANASMKPFLDDVVAANLNVSVLELDVSTMSANDFMFSADDQFGINDILGSRLIPMEAYRTNVEAIGQGIKELLELGVPEILGHNLIGGKVAENADIGNAVNPKWRTAQTHLIATATWPDSVSPAGVEAIKQQMTHQLVPILVKMTNETDSGAYSNEADVREPDFQTTFFGINYPKLKSIKEKYDPNGLFIVQAGVGSEDWDTAGVCHIN</sequence>
<dbReference type="InParanoid" id="A0A0H2S7K6"/>
<evidence type="ECO:0000313" key="5">
    <source>
        <dbReference type="EMBL" id="KLO17643.1"/>
    </source>
</evidence>